<name>A0AAV4RPA0_CAEEX</name>
<gene>
    <name evidence="1" type="ORF">CEXT_712791</name>
</gene>
<comment type="caution">
    <text evidence="1">The sequence shown here is derived from an EMBL/GenBank/DDBJ whole genome shotgun (WGS) entry which is preliminary data.</text>
</comment>
<dbReference type="EMBL" id="BPLR01008256">
    <property type="protein sequence ID" value="GIY23275.1"/>
    <property type="molecule type" value="Genomic_DNA"/>
</dbReference>
<dbReference type="AlphaFoldDB" id="A0AAV4RPA0"/>
<keyword evidence="2" id="KW-1185">Reference proteome</keyword>
<reference evidence="1 2" key="1">
    <citation type="submission" date="2021-06" db="EMBL/GenBank/DDBJ databases">
        <title>Caerostris extrusa draft genome.</title>
        <authorList>
            <person name="Kono N."/>
            <person name="Arakawa K."/>
        </authorList>
    </citation>
    <scope>NUCLEOTIDE SEQUENCE [LARGE SCALE GENOMIC DNA]</scope>
</reference>
<proteinExistence type="predicted"/>
<protein>
    <submittedName>
        <fullName evidence="1">Uncharacterized protein</fullName>
    </submittedName>
</protein>
<accession>A0AAV4RPA0</accession>
<evidence type="ECO:0000313" key="2">
    <source>
        <dbReference type="Proteomes" id="UP001054945"/>
    </source>
</evidence>
<organism evidence="1 2">
    <name type="scientific">Caerostris extrusa</name>
    <name type="common">Bark spider</name>
    <name type="synonym">Caerostris bankana</name>
    <dbReference type="NCBI Taxonomy" id="172846"/>
    <lineage>
        <taxon>Eukaryota</taxon>
        <taxon>Metazoa</taxon>
        <taxon>Ecdysozoa</taxon>
        <taxon>Arthropoda</taxon>
        <taxon>Chelicerata</taxon>
        <taxon>Arachnida</taxon>
        <taxon>Araneae</taxon>
        <taxon>Araneomorphae</taxon>
        <taxon>Entelegynae</taxon>
        <taxon>Araneoidea</taxon>
        <taxon>Araneidae</taxon>
        <taxon>Caerostris</taxon>
    </lineage>
</organism>
<evidence type="ECO:0000313" key="1">
    <source>
        <dbReference type="EMBL" id="GIY23275.1"/>
    </source>
</evidence>
<sequence>MRNVKGSSHSPHCLRSSTIDTITKCLGNQDPREVRDASEEKSRDIFYSSGCGLRIIKRKIARTLMTAEDVPASAAQRLRGC</sequence>
<dbReference type="Proteomes" id="UP001054945">
    <property type="component" value="Unassembled WGS sequence"/>
</dbReference>